<comment type="similarity">
    <text evidence="1">Belongs to the peptidase M81 family.</text>
</comment>
<dbReference type="InterPro" id="IPR015995">
    <property type="entry name" value="MlrC_N"/>
</dbReference>
<comment type="function">
    <text evidence="1">Involved in peptidolytic degradation of cyclic heptapeptide hepatotoxin microcystin (MC).</text>
</comment>
<dbReference type="GO" id="GO:0046872">
    <property type="term" value="F:metal ion binding"/>
    <property type="evidence" value="ECO:0007669"/>
    <property type="project" value="UniProtKB-KW"/>
</dbReference>
<organism evidence="4 5">
    <name type="scientific">Pandoraea horticolens</name>
    <dbReference type="NCBI Taxonomy" id="2508298"/>
    <lineage>
        <taxon>Bacteria</taxon>
        <taxon>Pseudomonadati</taxon>
        <taxon>Pseudomonadota</taxon>
        <taxon>Betaproteobacteria</taxon>
        <taxon>Burkholderiales</taxon>
        <taxon>Burkholderiaceae</taxon>
        <taxon>Pandoraea</taxon>
    </lineage>
</organism>
<evidence type="ECO:0000259" key="3">
    <source>
        <dbReference type="Pfam" id="PF07364"/>
    </source>
</evidence>
<dbReference type="RefSeq" id="WP_150621016.1">
    <property type="nucleotide sequence ID" value="NZ_CABPSM010000007.1"/>
</dbReference>
<keyword evidence="1" id="KW-0479">Metal-binding</keyword>
<dbReference type="AlphaFoldDB" id="A0A5E4VP96"/>
<dbReference type="GO" id="GO:0008237">
    <property type="term" value="F:metallopeptidase activity"/>
    <property type="evidence" value="ECO:0007669"/>
    <property type="project" value="UniProtKB-KW"/>
</dbReference>
<keyword evidence="1" id="KW-0482">Metalloprotease</keyword>
<keyword evidence="5" id="KW-1185">Reference proteome</keyword>
<feature type="domain" description="Microcystin LR degradation protein MlrC N-terminal" evidence="3">
    <location>
        <begin position="2"/>
        <end position="288"/>
    </location>
</feature>
<gene>
    <name evidence="4" type="ORF">PHO31112_02778</name>
</gene>
<accession>A0A5E4VP96</accession>
<dbReference type="EMBL" id="CABPSM010000007">
    <property type="protein sequence ID" value="VVE14041.1"/>
    <property type="molecule type" value="Genomic_DNA"/>
</dbReference>
<dbReference type="InterPro" id="IPR010799">
    <property type="entry name" value="MlrC_C"/>
</dbReference>
<dbReference type="Pfam" id="PF07364">
    <property type="entry name" value="DUF1485"/>
    <property type="match status" value="1"/>
</dbReference>
<comment type="cofactor">
    <cofactor evidence="1">
        <name>Zn(2+)</name>
        <dbReference type="ChEBI" id="CHEBI:29105"/>
    </cofactor>
    <text evidence="1">Binds 1 zinc ion per subunit.</text>
</comment>
<keyword evidence="1" id="KW-0378">Hydrolase</keyword>
<proteinExistence type="inferred from homology"/>
<dbReference type="PIRSF" id="PIRSF012702">
    <property type="entry name" value="UCP012702"/>
    <property type="match status" value="1"/>
</dbReference>
<name>A0A5E4VP96_9BURK</name>
<dbReference type="Proteomes" id="UP000343317">
    <property type="component" value="Unassembled WGS sequence"/>
</dbReference>
<protein>
    <recommendedName>
        <fullName evidence="1">Microcystinase C</fullName>
        <shortName evidence="1">MlrC</shortName>
    </recommendedName>
</protein>
<dbReference type="Pfam" id="PF07171">
    <property type="entry name" value="MlrC_C"/>
    <property type="match status" value="1"/>
</dbReference>
<evidence type="ECO:0000313" key="4">
    <source>
        <dbReference type="EMBL" id="VVE14041.1"/>
    </source>
</evidence>
<evidence type="ECO:0000313" key="5">
    <source>
        <dbReference type="Proteomes" id="UP000343317"/>
    </source>
</evidence>
<feature type="domain" description="Microcystin LR degradation protein MlrC C-terminal" evidence="2">
    <location>
        <begin position="298"/>
        <end position="471"/>
    </location>
</feature>
<sequence length="487" mass="52777">MKIFAAALLTETNTFAPSPTGLDGFAAYGIFRGNASRVAPDTMLGTALRELHSLANTDGHEVVESLAAMAQPSGRTVRQVYERFRDEILEDLRASLPVDAVVLVLHGAMVAEDCDDCEGDLIANVRRIVGEGIPIGVELDLHCHFTEKMRVSADIIVCYKEYPHTDVIDRLREVYALTTSVAKGEVRPVTAVCDCRMVGVWHTTKEPMAGFVKRMQALEGKNGVLSVSFGHGFPWGDVPDSGAKVWVIANGDEDRARGVAEQLFHELWDMREATRPAELSIDGALDKAEAGNGLPVVLADVADNPGGGAPCDSTFILQRLVSRGIRNAALGCFYDIGAVQVCREAGVGTRLTLRVGGKLGKSSGDPIDLKVTVRALKDDHHQTMNGALFDFGAAAWVSTDDDVDIVLVSRREQTFSPTAFTGVGIDLAKKNIVVVKSTQHFHAGFAPIAHEVIYVSAPGAITLDFASIPYQFRNKRYWPRVENPFSM</sequence>
<keyword evidence="1" id="KW-0645">Protease</keyword>
<dbReference type="GO" id="GO:0006508">
    <property type="term" value="P:proteolysis"/>
    <property type="evidence" value="ECO:0007669"/>
    <property type="project" value="UniProtKB-KW"/>
</dbReference>
<dbReference type="InterPro" id="IPR009197">
    <property type="entry name" value="MlrC"/>
</dbReference>
<evidence type="ECO:0000256" key="1">
    <source>
        <dbReference type="PIRNR" id="PIRNR012702"/>
    </source>
</evidence>
<reference evidence="4 5" key="1">
    <citation type="submission" date="2019-08" db="EMBL/GenBank/DDBJ databases">
        <authorList>
            <person name="Peeters C."/>
        </authorList>
    </citation>
    <scope>NUCLEOTIDE SEQUENCE [LARGE SCALE GENOMIC DNA]</scope>
    <source>
        <strain evidence="4 5">LMG 31112</strain>
    </source>
</reference>
<evidence type="ECO:0000259" key="2">
    <source>
        <dbReference type="Pfam" id="PF07171"/>
    </source>
</evidence>